<dbReference type="PANTHER" id="PTHR24291">
    <property type="entry name" value="CYTOCHROME P450 FAMILY 4"/>
    <property type="match status" value="1"/>
</dbReference>
<dbReference type="Proteomes" id="UP001461498">
    <property type="component" value="Unassembled WGS sequence"/>
</dbReference>
<evidence type="ECO:0000256" key="1">
    <source>
        <dbReference type="ARBA" id="ARBA00001971"/>
    </source>
</evidence>
<keyword evidence="6 13" id="KW-0479">Metal-binding</keyword>
<comment type="subcellular location">
    <subcellularLocation>
        <location evidence="3">Endoplasmic reticulum membrane</location>
        <topology evidence="3">Peripheral membrane protein</topology>
    </subcellularLocation>
    <subcellularLocation>
        <location evidence="2">Microsome membrane</location>
        <topology evidence="2">Peripheral membrane protein</topology>
    </subcellularLocation>
</comment>
<dbReference type="InterPro" id="IPR050196">
    <property type="entry name" value="Cytochrome_P450_Monoox"/>
</dbReference>
<evidence type="ECO:0008006" key="17">
    <source>
        <dbReference type="Google" id="ProtNLM"/>
    </source>
</evidence>
<dbReference type="Gene3D" id="1.10.630.10">
    <property type="entry name" value="Cytochrome P450"/>
    <property type="match status" value="1"/>
</dbReference>
<dbReference type="InterPro" id="IPR036396">
    <property type="entry name" value="Cyt_P450_sf"/>
</dbReference>
<sequence length="506" mass="58290">MLGFIILVSILLGIICWKLVSLAVWAIRAAKITANIPGPKPLPFLGNLLEFGNTRTLEDGFKRFLKLYKTYCRPPDRILKFWLGPKLVIILGNPQHIEVVLSSEEALNKDSLYKYMELMSDGVLSQNGDDWVQLRKLLNPFVTRKAIEPCLESFHEKTVKLIKLLDNKIENDQVFNIKHFIARYTFDVFFVSNFGCDINEMDVDRGLDRLFERVVELSFKMMTTFPTCLSFPYAKISKLGRNISSKSQVFWKLIYDVLQTRKKYKNLADEGVTGNATLYADMLIKKAEKENLSWVEIGKSATDYVLAGSHSVSLMSSTIILLLAMYPEHQEAVYQEQLEILGDDPEVAPTWEQLSKMTYLTRVFKEVIRLMTAPFIIRDVDNDINLGKFTIPKDSTAFIVLYSLHRDPTIWSHPEEFYPDHFLPEEKAKRPKNSYLPFSWGPRNCPGILYAITVTKILVSTLIRKYSFNTDLKFEQLTYKFSIFFDIAQGHMVKKIPRNRTPVQGA</sequence>
<name>A0AAW1CSS5_9HEMI</name>
<dbReference type="Pfam" id="PF00067">
    <property type="entry name" value="p450"/>
    <property type="match status" value="1"/>
</dbReference>
<evidence type="ECO:0000256" key="4">
    <source>
        <dbReference type="ARBA" id="ARBA00010617"/>
    </source>
</evidence>
<comment type="caution">
    <text evidence="15">The sequence shown here is derived from an EMBL/GenBank/DDBJ whole genome shotgun (WGS) entry which is preliminary data.</text>
</comment>
<evidence type="ECO:0000256" key="7">
    <source>
        <dbReference type="ARBA" id="ARBA00022824"/>
    </source>
</evidence>
<dbReference type="InterPro" id="IPR002401">
    <property type="entry name" value="Cyt_P450_E_grp-I"/>
</dbReference>
<evidence type="ECO:0000256" key="3">
    <source>
        <dbReference type="ARBA" id="ARBA00004406"/>
    </source>
</evidence>
<dbReference type="PRINTS" id="PR00463">
    <property type="entry name" value="EP450I"/>
</dbReference>
<dbReference type="GO" id="GO:0020037">
    <property type="term" value="F:heme binding"/>
    <property type="evidence" value="ECO:0007669"/>
    <property type="project" value="InterPro"/>
</dbReference>
<evidence type="ECO:0000256" key="12">
    <source>
        <dbReference type="ARBA" id="ARBA00023136"/>
    </source>
</evidence>
<keyword evidence="8" id="KW-0492">Microsome</keyword>
<dbReference type="SUPFAM" id="SSF48264">
    <property type="entry name" value="Cytochrome P450"/>
    <property type="match status" value="1"/>
</dbReference>
<gene>
    <name evidence="15" type="ORF">O3M35_012548</name>
</gene>
<keyword evidence="16" id="KW-1185">Reference proteome</keyword>
<reference evidence="15 16" key="1">
    <citation type="submission" date="2022-12" db="EMBL/GenBank/DDBJ databases">
        <title>Chromosome-level genome assembly of true bugs.</title>
        <authorList>
            <person name="Ma L."/>
            <person name="Li H."/>
        </authorList>
    </citation>
    <scope>NUCLEOTIDE SEQUENCE [LARGE SCALE GENOMIC DNA]</scope>
    <source>
        <strain evidence="15">Lab_2022b</strain>
    </source>
</reference>
<dbReference type="GO" id="GO:0004497">
    <property type="term" value="F:monooxygenase activity"/>
    <property type="evidence" value="ECO:0007669"/>
    <property type="project" value="UniProtKB-KW"/>
</dbReference>
<feature type="binding site" description="axial binding residue" evidence="13">
    <location>
        <position position="445"/>
    </location>
    <ligand>
        <name>heme</name>
        <dbReference type="ChEBI" id="CHEBI:30413"/>
    </ligand>
    <ligandPart>
        <name>Fe</name>
        <dbReference type="ChEBI" id="CHEBI:18248"/>
    </ligandPart>
</feature>
<dbReference type="AlphaFoldDB" id="A0AAW1CSS5"/>
<evidence type="ECO:0000256" key="8">
    <source>
        <dbReference type="ARBA" id="ARBA00022848"/>
    </source>
</evidence>
<dbReference type="GO" id="GO:0016705">
    <property type="term" value="F:oxidoreductase activity, acting on paired donors, with incorporation or reduction of molecular oxygen"/>
    <property type="evidence" value="ECO:0007669"/>
    <property type="project" value="InterPro"/>
</dbReference>
<evidence type="ECO:0000256" key="11">
    <source>
        <dbReference type="ARBA" id="ARBA00023033"/>
    </source>
</evidence>
<evidence type="ECO:0000256" key="5">
    <source>
        <dbReference type="ARBA" id="ARBA00022617"/>
    </source>
</evidence>
<keyword evidence="9 14" id="KW-0560">Oxidoreductase</keyword>
<keyword evidence="5 13" id="KW-0349">Heme</keyword>
<comment type="cofactor">
    <cofactor evidence="1 13">
        <name>heme</name>
        <dbReference type="ChEBI" id="CHEBI:30413"/>
    </cofactor>
</comment>
<evidence type="ECO:0000313" key="15">
    <source>
        <dbReference type="EMBL" id="KAK9501913.1"/>
    </source>
</evidence>
<keyword evidence="7" id="KW-0256">Endoplasmic reticulum</keyword>
<keyword evidence="11 14" id="KW-0503">Monooxygenase</keyword>
<keyword evidence="12" id="KW-0472">Membrane</keyword>
<dbReference type="PROSITE" id="PS00086">
    <property type="entry name" value="CYTOCHROME_P450"/>
    <property type="match status" value="1"/>
</dbReference>
<dbReference type="GO" id="GO:0005506">
    <property type="term" value="F:iron ion binding"/>
    <property type="evidence" value="ECO:0007669"/>
    <property type="project" value="InterPro"/>
</dbReference>
<evidence type="ECO:0000256" key="6">
    <source>
        <dbReference type="ARBA" id="ARBA00022723"/>
    </source>
</evidence>
<comment type="similarity">
    <text evidence="4 14">Belongs to the cytochrome P450 family.</text>
</comment>
<dbReference type="InterPro" id="IPR017972">
    <property type="entry name" value="Cyt_P450_CS"/>
</dbReference>
<dbReference type="GO" id="GO:0005789">
    <property type="term" value="C:endoplasmic reticulum membrane"/>
    <property type="evidence" value="ECO:0007669"/>
    <property type="project" value="UniProtKB-SubCell"/>
</dbReference>
<evidence type="ECO:0000256" key="13">
    <source>
        <dbReference type="PIRSR" id="PIRSR602401-1"/>
    </source>
</evidence>
<keyword evidence="10 13" id="KW-0408">Iron</keyword>
<evidence type="ECO:0000256" key="10">
    <source>
        <dbReference type="ARBA" id="ARBA00023004"/>
    </source>
</evidence>
<organism evidence="15 16">
    <name type="scientific">Rhynocoris fuscipes</name>
    <dbReference type="NCBI Taxonomy" id="488301"/>
    <lineage>
        <taxon>Eukaryota</taxon>
        <taxon>Metazoa</taxon>
        <taxon>Ecdysozoa</taxon>
        <taxon>Arthropoda</taxon>
        <taxon>Hexapoda</taxon>
        <taxon>Insecta</taxon>
        <taxon>Pterygota</taxon>
        <taxon>Neoptera</taxon>
        <taxon>Paraneoptera</taxon>
        <taxon>Hemiptera</taxon>
        <taxon>Heteroptera</taxon>
        <taxon>Panheteroptera</taxon>
        <taxon>Cimicomorpha</taxon>
        <taxon>Reduviidae</taxon>
        <taxon>Harpactorinae</taxon>
        <taxon>Harpactorini</taxon>
        <taxon>Rhynocoris</taxon>
    </lineage>
</organism>
<dbReference type="EMBL" id="JAPXFL010000009">
    <property type="protein sequence ID" value="KAK9501913.1"/>
    <property type="molecule type" value="Genomic_DNA"/>
</dbReference>
<dbReference type="InterPro" id="IPR001128">
    <property type="entry name" value="Cyt_P450"/>
</dbReference>
<dbReference type="PANTHER" id="PTHR24291:SF189">
    <property type="entry name" value="CYTOCHROME P450 4C3-RELATED"/>
    <property type="match status" value="1"/>
</dbReference>
<evidence type="ECO:0000256" key="2">
    <source>
        <dbReference type="ARBA" id="ARBA00004174"/>
    </source>
</evidence>
<accession>A0AAW1CSS5</accession>
<protein>
    <recommendedName>
        <fullName evidence="17">Cytochrome P450</fullName>
    </recommendedName>
</protein>
<evidence type="ECO:0000256" key="9">
    <source>
        <dbReference type="ARBA" id="ARBA00023002"/>
    </source>
</evidence>
<proteinExistence type="inferred from homology"/>
<evidence type="ECO:0000313" key="16">
    <source>
        <dbReference type="Proteomes" id="UP001461498"/>
    </source>
</evidence>
<evidence type="ECO:0000256" key="14">
    <source>
        <dbReference type="RuleBase" id="RU000461"/>
    </source>
</evidence>